<feature type="non-terminal residue" evidence="2">
    <location>
        <position position="1"/>
    </location>
</feature>
<sequence length="39" mass="3971">WPPSAARAGPRPIPNRSTCSASARDSSARPMLGRAPPAG</sequence>
<dbReference type="EMBL" id="CADCTL010000110">
    <property type="protein sequence ID" value="CAA9240074.1"/>
    <property type="molecule type" value="Genomic_DNA"/>
</dbReference>
<feature type="region of interest" description="Disordered" evidence="1">
    <location>
        <begin position="1"/>
        <end position="39"/>
    </location>
</feature>
<feature type="non-terminal residue" evidence="2">
    <location>
        <position position="39"/>
    </location>
</feature>
<evidence type="ECO:0000256" key="1">
    <source>
        <dbReference type="SAM" id="MobiDB-lite"/>
    </source>
</evidence>
<protein>
    <submittedName>
        <fullName evidence="2">Uncharacterized protein</fullName>
    </submittedName>
</protein>
<proteinExistence type="predicted"/>
<dbReference type="AlphaFoldDB" id="A0A6J4I4J6"/>
<reference evidence="2" key="1">
    <citation type="submission" date="2020-02" db="EMBL/GenBank/DDBJ databases">
        <authorList>
            <person name="Meier V. D."/>
        </authorList>
    </citation>
    <scope>NUCLEOTIDE SEQUENCE</scope>
    <source>
        <strain evidence="2">AVDCRST_MAG04</strain>
    </source>
</reference>
<accession>A0A6J4I4J6</accession>
<organism evidence="2">
    <name type="scientific">uncultured Acetobacteraceae bacterium</name>
    <dbReference type="NCBI Taxonomy" id="169975"/>
    <lineage>
        <taxon>Bacteria</taxon>
        <taxon>Pseudomonadati</taxon>
        <taxon>Pseudomonadota</taxon>
        <taxon>Alphaproteobacteria</taxon>
        <taxon>Acetobacterales</taxon>
        <taxon>Acetobacteraceae</taxon>
        <taxon>environmental samples</taxon>
    </lineage>
</organism>
<gene>
    <name evidence="2" type="ORF">AVDCRST_MAG04-1566</name>
</gene>
<evidence type="ECO:0000313" key="2">
    <source>
        <dbReference type="EMBL" id="CAA9240074.1"/>
    </source>
</evidence>
<feature type="compositionally biased region" description="Polar residues" evidence="1">
    <location>
        <begin position="15"/>
        <end position="25"/>
    </location>
</feature>
<name>A0A6J4I4J6_9PROT</name>